<gene>
    <name evidence="4" type="ORF">ACFSCS_03085</name>
</gene>
<protein>
    <submittedName>
        <fullName evidence="4">Isochorismatase family protein</fullName>
    </submittedName>
</protein>
<dbReference type="InterPro" id="IPR050272">
    <property type="entry name" value="Isochorismatase-like_hydrls"/>
</dbReference>
<feature type="region of interest" description="Disordered" evidence="2">
    <location>
        <begin position="186"/>
        <end position="218"/>
    </location>
</feature>
<dbReference type="InterPro" id="IPR000868">
    <property type="entry name" value="Isochorismatase-like_dom"/>
</dbReference>
<comment type="caution">
    <text evidence="4">The sequence shown here is derived from an EMBL/GenBank/DDBJ whole genome shotgun (WGS) entry which is preliminary data.</text>
</comment>
<keyword evidence="5" id="KW-1185">Reference proteome</keyword>
<feature type="domain" description="Isochorismatase-like" evidence="3">
    <location>
        <begin position="11"/>
        <end position="141"/>
    </location>
</feature>
<evidence type="ECO:0000313" key="4">
    <source>
        <dbReference type="EMBL" id="MFD1889170.1"/>
    </source>
</evidence>
<name>A0ABW4RTK9_9ACTN</name>
<dbReference type="Pfam" id="PF00857">
    <property type="entry name" value="Isochorismatase"/>
    <property type="match status" value="1"/>
</dbReference>
<proteinExistence type="predicted"/>
<dbReference type="EMBL" id="JBHUFZ010000007">
    <property type="protein sequence ID" value="MFD1889170.1"/>
    <property type="molecule type" value="Genomic_DNA"/>
</dbReference>
<accession>A0ABW4RTK9</accession>
<dbReference type="Proteomes" id="UP001597326">
    <property type="component" value="Unassembled WGS sequence"/>
</dbReference>
<evidence type="ECO:0000256" key="1">
    <source>
        <dbReference type="ARBA" id="ARBA00022801"/>
    </source>
</evidence>
<organism evidence="4 5">
    <name type="scientific">Luteococcus peritonei</name>
    <dbReference type="NCBI Taxonomy" id="88874"/>
    <lineage>
        <taxon>Bacteria</taxon>
        <taxon>Bacillati</taxon>
        <taxon>Actinomycetota</taxon>
        <taxon>Actinomycetes</taxon>
        <taxon>Propionibacteriales</taxon>
        <taxon>Propionibacteriaceae</taxon>
        <taxon>Luteococcus</taxon>
    </lineage>
</organism>
<feature type="compositionally biased region" description="Acidic residues" evidence="2">
    <location>
        <begin position="189"/>
        <end position="208"/>
    </location>
</feature>
<dbReference type="PANTHER" id="PTHR43540">
    <property type="entry name" value="PEROXYUREIDOACRYLATE/UREIDOACRYLATE AMIDOHYDROLASE-RELATED"/>
    <property type="match status" value="1"/>
</dbReference>
<dbReference type="PANTHER" id="PTHR43540:SF14">
    <property type="entry name" value="ISOCHORISMATASE"/>
    <property type="match status" value="1"/>
</dbReference>
<dbReference type="SUPFAM" id="SSF52499">
    <property type="entry name" value="Isochorismatase-like hydrolases"/>
    <property type="match status" value="1"/>
</dbReference>
<evidence type="ECO:0000313" key="5">
    <source>
        <dbReference type="Proteomes" id="UP001597326"/>
    </source>
</evidence>
<keyword evidence="1" id="KW-0378">Hydrolase</keyword>
<dbReference type="RefSeq" id="WP_343873866.1">
    <property type="nucleotide sequence ID" value="NZ_BAAAIX010000021.1"/>
</dbReference>
<dbReference type="Gene3D" id="3.40.50.850">
    <property type="entry name" value="Isochorismatase-like"/>
    <property type="match status" value="1"/>
</dbReference>
<sequence>MSRFNTRRGDALVVVDAQVGALGRCWQADRVVATIADLVARARLAETPVVWVRDEGLDPESADWQLMPQLIPEMGEQVVEKRWPDAFAETELDDVLADAGADHVWLVGAQSDFCIRSTHWGGLHRGYDMTLVEDAHSTVPTRLDGQLVPAEQMVALVNRLAWTSRVPGASSQLCRAADVDFVPAHRPDDEDLLESVEADEHAEEDADDVVLGLADPEE</sequence>
<reference evidence="5" key="1">
    <citation type="journal article" date="2019" name="Int. J. Syst. Evol. Microbiol.">
        <title>The Global Catalogue of Microorganisms (GCM) 10K type strain sequencing project: providing services to taxonomists for standard genome sequencing and annotation.</title>
        <authorList>
            <consortium name="The Broad Institute Genomics Platform"/>
            <consortium name="The Broad Institute Genome Sequencing Center for Infectious Disease"/>
            <person name="Wu L."/>
            <person name="Ma J."/>
        </authorList>
    </citation>
    <scope>NUCLEOTIDE SEQUENCE [LARGE SCALE GENOMIC DNA]</scope>
    <source>
        <strain evidence="5">CAIM 431</strain>
    </source>
</reference>
<evidence type="ECO:0000256" key="2">
    <source>
        <dbReference type="SAM" id="MobiDB-lite"/>
    </source>
</evidence>
<evidence type="ECO:0000259" key="3">
    <source>
        <dbReference type="Pfam" id="PF00857"/>
    </source>
</evidence>
<dbReference type="InterPro" id="IPR036380">
    <property type="entry name" value="Isochorismatase-like_sf"/>
</dbReference>